<evidence type="ECO:0000313" key="2">
    <source>
        <dbReference type="EMBL" id="QKJ65569.1"/>
    </source>
</evidence>
<protein>
    <submittedName>
        <fullName evidence="2">Glycosyltransferase family 2 protein</fullName>
    </submittedName>
</protein>
<evidence type="ECO:0000313" key="3">
    <source>
        <dbReference type="Proteomes" id="UP000504844"/>
    </source>
</evidence>
<sequence length="314" mass="35365">MIVCFFSIVVPVYNKELHLIKCISSLIDQTYQDFEVIFVDDGSKDGSAELIRLTSDCRIKLIQKENGGVSSARNLGILCASGKYICFLDADDFYSPNFLHEVSYLIEKNKNGVFFATAYYSKSNGRLRRSLSPKMVLNGSEIIQDFYFNWALGAFFCASSAVVARDFLLAENIRFPEGESNGEDQDFWFQLAEKTNIIFLNKPLSTYVRGINDSLTSSAVILEKLPYIKRLEERINLGDVGIQNVNSAKMIINRIRLELSVNHAFFGSKVQAIKVFTKGGGTKGCAKLKSLVVLGLLCPRLVFNMYRKFKRALK</sequence>
<dbReference type="CDD" id="cd00761">
    <property type="entry name" value="Glyco_tranf_GTA_type"/>
    <property type="match status" value="1"/>
</dbReference>
<keyword evidence="2" id="KW-0808">Transferase</keyword>
<accession>A0A6M8SRT1</accession>
<dbReference type="GO" id="GO:0016758">
    <property type="term" value="F:hexosyltransferase activity"/>
    <property type="evidence" value="ECO:0007669"/>
    <property type="project" value="UniProtKB-ARBA"/>
</dbReference>
<gene>
    <name evidence="2" type="ORF">HQN60_01785</name>
</gene>
<dbReference type="InterPro" id="IPR001173">
    <property type="entry name" value="Glyco_trans_2-like"/>
</dbReference>
<evidence type="ECO:0000259" key="1">
    <source>
        <dbReference type="Pfam" id="PF00535"/>
    </source>
</evidence>
<dbReference type="Proteomes" id="UP000504844">
    <property type="component" value="Chromosome"/>
</dbReference>
<dbReference type="KEGG" id="dee:HQN60_01785"/>
<dbReference type="RefSeq" id="WP_173532079.1">
    <property type="nucleotide sequence ID" value="NZ_CP054143.1"/>
</dbReference>
<dbReference type="EMBL" id="CP054143">
    <property type="protein sequence ID" value="QKJ65569.1"/>
    <property type="molecule type" value="Genomic_DNA"/>
</dbReference>
<feature type="domain" description="Glycosyltransferase 2-like" evidence="1">
    <location>
        <begin position="7"/>
        <end position="146"/>
    </location>
</feature>
<proteinExistence type="predicted"/>
<dbReference type="PANTHER" id="PTHR22916:SF3">
    <property type="entry name" value="UDP-GLCNAC:BETAGAL BETA-1,3-N-ACETYLGLUCOSAMINYLTRANSFERASE-LIKE PROTEIN 1"/>
    <property type="match status" value="1"/>
</dbReference>
<dbReference type="AlphaFoldDB" id="A0A6M8SRT1"/>
<dbReference type="Gene3D" id="3.90.550.10">
    <property type="entry name" value="Spore Coat Polysaccharide Biosynthesis Protein SpsA, Chain A"/>
    <property type="match status" value="1"/>
</dbReference>
<dbReference type="InterPro" id="IPR029044">
    <property type="entry name" value="Nucleotide-diphossugar_trans"/>
</dbReference>
<reference evidence="2 3" key="1">
    <citation type="submission" date="2020-05" db="EMBL/GenBank/DDBJ databases">
        <title>Complete genome sequence of Deefgea sp. D17.</title>
        <authorList>
            <person name="Bae J.-W."/>
            <person name="Han J.E."/>
        </authorList>
    </citation>
    <scope>NUCLEOTIDE SEQUENCE [LARGE SCALE GENOMIC DNA]</scope>
    <source>
        <strain evidence="2 3">D17</strain>
    </source>
</reference>
<dbReference type="SUPFAM" id="SSF53448">
    <property type="entry name" value="Nucleotide-diphospho-sugar transferases"/>
    <property type="match status" value="1"/>
</dbReference>
<dbReference type="Pfam" id="PF00535">
    <property type="entry name" value="Glycos_transf_2"/>
    <property type="match status" value="1"/>
</dbReference>
<keyword evidence="3" id="KW-1185">Reference proteome</keyword>
<dbReference type="PANTHER" id="PTHR22916">
    <property type="entry name" value="GLYCOSYLTRANSFERASE"/>
    <property type="match status" value="1"/>
</dbReference>
<name>A0A6M8SRT1_9NEIS</name>
<organism evidence="2 3">
    <name type="scientific">Deefgea piscis</name>
    <dbReference type="NCBI Taxonomy" id="2739061"/>
    <lineage>
        <taxon>Bacteria</taxon>
        <taxon>Pseudomonadati</taxon>
        <taxon>Pseudomonadota</taxon>
        <taxon>Betaproteobacteria</taxon>
        <taxon>Neisseriales</taxon>
        <taxon>Chitinibacteraceae</taxon>
        <taxon>Deefgea</taxon>
    </lineage>
</organism>